<dbReference type="PANTHER" id="PTHR37984:SF9">
    <property type="entry name" value="INTEGRASE CATALYTIC DOMAIN-CONTAINING PROTEIN"/>
    <property type="match status" value="1"/>
</dbReference>
<dbReference type="InterPro" id="IPR043502">
    <property type="entry name" value="DNA/RNA_pol_sf"/>
</dbReference>
<evidence type="ECO:0000256" key="1">
    <source>
        <dbReference type="ARBA" id="ARBA00010879"/>
    </source>
</evidence>
<evidence type="ECO:0000313" key="5">
    <source>
        <dbReference type="Proteomes" id="UP001221898"/>
    </source>
</evidence>
<dbReference type="Gene3D" id="3.30.70.270">
    <property type="match status" value="2"/>
</dbReference>
<evidence type="ECO:0000313" key="4">
    <source>
        <dbReference type="EMBL" id="KAJ8418705.1"/>
    </source>
</evidence>
<comment type="similarity">
    <text evidence="1">Belongs to the beta type-B retroviral polymerase family. HERV class-II K(HML-2) pol subfamily.</text>
</comment>
<dbReference type="InterPro" id="IPR050951">
    <property type="entry name" value="Retrovirus_Pol_polyprotein"/>
</dbReference>
<dbReference type="EMBL" id="JAINUG010000001">
    <property type="protein sequence ID" value="KAJ8418705.1"/>
    <property type="molecule type" value="Genomic_DNA"/>
</dbReference>
<evidence type="ECO:0000256" key="2">
    <source>
        <dbReference type="ARBA" id="ARBA00012180"/>
    </source>
</evidence>
<dbReference type="Pfam" id="PF00078">
    <property type="entry name" value="RVT_1"/>
    <property type="match status" value="1"/>
</dbReference>
<dbReference type="InterPro" id="IPR043128">
    <property type="entry name" value="Rev_trsase/Diguanyl_cyclase"/>
</dbReference>
<dbReference type="Proteomes" id="UP001221898">
    <property type="component" value="Unassembled WGS sequence"/>
</dbReference>
<dbReference type="GO" id="GO:0004523">
    <property type="term" value="F:RNA-DNA hybrid ribonuclease activity"/>
    <property type="evidence" value="ECO:0007669"/>
    <property type="project" value="UniProtKB-EC"/>
</dbReference>
<dbReference type="AlphaFoldDB" id="A0AAD7TD88"/>
<evidence type="ECO:0000259" key="3">
    <source>
        <dbReference type="PROSITE" id="PS50878"/>
    </source>
</evidence>
<keyword evidence="5" id="KW-1185">Reference proteome</keyword>
<gene>
    <name evidence="4" type="ORF">AAFF_G00002040</name>
</gene>
<name>A0AAD7TD88_9TELE</name>
<dbReference type="EC" id="3.1.26.4" evidence="2"/>
<dbReference type="SUPFAM" id="SSF56672">
    <property type="entry name" value="DNA/RNA polymerases"/>
    <property type="match status" value="1"/>
</dbReference>
<protein>
    <recommendedName>
        <fullName evidence="2">ribonuclease H</fullName>
        <ecNumber evidence="2">3.1.26.4</ecNumber>
    </recommendedName>
</protein>
<sequence>MSELLRHQDGVAVYMDDVLVYGDTPEEHERKLQCTLKTLEDTGFKLNTDKCLLRQKHLHYFGHCINKHGIRPDEVKVKAITQMQPPKDITDLRRILGMIHYLGRYLPNLSEVMRPLNHCHTTDHESRDVTAPAWRAPGHC</sequence>
<organism evidence="4 5">
    <name type="scientific">Aldrovandia affinis</name>
    <dbReference type="NCBI Taxonomy" id="143900"/>
    <lineage>
        <taxon>Eukaryota</taxon>
        <taxon>Metazoa</taxon>
        <taxon>Chordata</taxon>
        <taxon>Craniata</taxon>
        <taxon>Vertebrata</taxon>
        <taxon>Euteleostomi</taxon>
        <taxon>Actinopterygii</taxon>
        <taxon>Neopterygii</taxon>
        <taxon>Teleostei</taxon>
        <taxon>Notacanthiformes</taxon>
        <taxon>Halosauridae</taxon>
        <taxon>Aldrovandia</taxon>
    </lineage>
</organism>
<comment type="caution">
    <text evidence="4">The sequence shown here is derived from an EMBL/GenBank/DDBJ whole genome shotgun (WGS) entry which is preliminary data.</text>
</comment>
<dbReference type="PANTHER" id="PTHR37984">
    <property type="entry name" value="PROTEIN CBG26694"/>
    <property type="match status" value="1"/>
</dbReference>
<proteinExistence type="inferred from homology"/>
<reference evidence="4" key="1">
    <citation type="journal article" date="2023" name="Science">
        <title>Genome structures resolve the early diversification of teleost fishes.</title>
        <authorList>
            <person name="Parey E."/>
            <person name="Louis A."/>
            <person name="Montfort J."/>
            <person name="Bouchez O."/>
            <person name="Roques C."/>
            <person name="Iampietro C."/>
            <person name="Lluch J."/>
            <person name="Castinel A."/>
            <person name="Donnadieu C."/>
            <person name="Desvignes T."/>
            <person name="Floi Bucao C."/>
            <person name="Jouanno E."/>
            <person name="Wen M."/>
            <person name="Mejri S."/>
            <person name="Dirks R."/>
            <person name="Jansen H."/>
            <person name="Henkel C."/>
            <person name="Chen W.J."/>
            <person name="Zahm M."/>
            <person name="Cabau C."/>
            <person name="Klopp C."/>
            <person name="Thompson A.W."/>
            <person name="Robinson-Rechavi M."/>
            <person name="Braasch I."/>
            <person name="Lecointre G."/>
            <person name="Bobe J."/>
            <person name="Postlethwait J.H."/>
            <person name="Berthelot C."/>
            <person name="Roest Crollius H."/>
            <person name="Guiguen Y."/>
        </authorList>
    </citation>
    <scope>NUCLEOTIDE SEQUENCE</scope>
    <source>
        <strain evidence="4">NC1722</strain>
    </source>
</reference>
<dbReference type="PROSITE" id="PS50878">
    <property type="entry name" value="RT_POL"/>
    <property type="match status" value="1"/>
</dbReference>
<feature type="domain" description="Reverse transcriptase" evidence="3">
    <location>
        <begin position="1"/>
        <end position="65"/>
    </location>
</feature>
<dbReference type="InterPro" id="IPR000477">
    <property type="entry name" value="RT_dom"/>
</dbReference>
<accession>A0AAD7TD88</accession>